<dbReference type="AlphaFoldDB" id="A0A9W8QUD2"/>
<evidence type="ECO:0000256" key="1">
    <source>
        <dbReference type="ARBA" id="ARBA00008757"/>
    </source>
</evidence>
<dbReference type="GO" id="GO:0019563">
    <property type="term" value="P:glycerol catabolic process"/>
    <property type="evidence" value="ECO:0007669"/>
    <property type="project" value="TreeGrafter"/>
</dbReference>
<keyword evidence="4" id="KW-0418">Kinase</keyword>
<keyword evidence="2" id="KW-0808">Transferase</keyword>
<keyword evidence="9" id="KW-1185">Reference proteome</keyword>
<evidence type="ECO:0000259" key="7">
    <source>
        <dbReference type="PROSITE" id="PS51481"/>
    </source>
</evidence>
<dbReference type="GO" id="GO:0005524">
    <property type="term" value="F:ATP binding"/>
    <property type="evidence" value="ECO:0007669"/>
    <property type="project" value="UniProtKB-KW"/>
</dbReference>
<sequence length="389" mass="41274">MADTSFFTDSQALVQDALQGLCKTSPELVLDLENKIISRSTHDPSKHVTLISGGGAGHEPAHAAFVGQGMLSAAVSGHVFASPSVSQIVEAIHSVGGPAGTILIVKNYTGDIFHFNLAAEKARARWGQRVEVLVVSDDVAVGREQSGKVGRRGLAGTVLVHKILGALSARGKSIDELLAIGSQVTKNLVTCGVSQGHVNIPGTAPQRDPVQLELGMGIHNEPSLYVLNPRPTLDELIDRMLELLTGMDDRDRAYVDFGGQTPVLLLNNLGGTSQLEMSAILHHLLESLDKQNLPVIRVLSGTFMTSLDASGFSITLLKATPEMLDAIDDVTTAVGWPRSIATPRAIVGNRVIKSKRETSEPSFSNAGPKGDSNPQVPFAGRLQMLILPS</sequence>
<evidence type="ECO:0000313" key="9">
    <source>
        <dbReference type="Proteomes" id="UP001152087"/>
    </source>
</evidence>
<dbReference type="Proteomes" id="UP001152087">
    <property type="component" value="Unassembled WGS sequence"/>
</dbReference>
<proteinExistence type="inferred from homology"/>
<evidence type="ECO:0000256" key="5">
    <source>
        <dbReference type="ARBA" id="ARBA00022840"/>
    </source>
</evidence>
<dbReference type="PANTHER" id="PTHR28629:SF4">
    <property type="entry name" value="TRIOKINASE_FMN CYCLASE"/>
    <property type="match status" value="1"/>
</dbReference>
<organism evidence="8 9">
    <name type="scientific">Fusarium falciforme</name>
    <dbReference type="NCBI Taxonomy" id="195108"/>
    <lineage>
        <taxon>Eukaryota</taxon>
        <taxon>Fungi</taxon>
        <taxon>Dikarya</taxon>
        <taxon>Ascomycota</taxon>
        <taxon>Pezizomycotina</taxon>
        <taxon>Sordariomycetes</taxon>
        <taxon>Hypocreomycetidae</taxon>
        <taxon>Hypocreales</taxon>
        <taxon>Nectriaceae</taxon>
        <taxon>Fusarium</taxon>
        <taxon>Fusarium solani species complex</taxon>
    </lineage>
</organism>
<name>A0A9W8QUD2_9HYPO</name>
<dbReference type="Pfam" id="PF02733">
    <property type="entry name" value="Dak1"/>
    <property type="match status" value="1"/>
</dbReference>
<protein>
    <recommendedName>
        <fullName evidence="7">DhaK domain-containing protein</fullName>
    </recommendedName>
</protein>
<reference evidence="8" key="1">
    <citation type="submission" date="2022-09" db="EMBL/GenBank/DDBJ databases">
        <title>Fusarium specimens isolated from Avocado Roots.</title>
        <authorList>
            <person name="Stajich J."/>
            <person name="Roper C."/>
            <person name="Heimlech-Rivalta G."/>
        </authorList>
    </citation>
    <scope>NUCLEOTIDE SEQUENCE</scope>
    <source>
        <strain evidence="8">A02</strain>
    </source>
</reference>
<dbReference type="EMBL" id="JAOQAV010000152">
    <property type="protein sequence ID" value="KAJ4176792.1"/>
    <property type="molecule type" value="Genomic_DNA"/>
</dbReference>
<dbReference type="InterPro" id="IPR004006">
    <property type="entry name" value="DhaK_dom"/>
</dbReference>
<feature type="domain" description="DhaK" evidence="7">
    <location>
        <begin position="9"/>
        <end position="336"/>
    </location>
</feature>
<keyword evidence="5" id="KW-0067">ATP-binding</keyword>
<dbReference type="Gene3D" id="3.40.50.10440">
    <property type="entry name" value="Dihydroxyacetone kinase, domain 1"/>
    <property type="match status" value="1"/>
</dbReference>
<dbReference type="GO" id="GO:0004371">
    <property type="term" value="F:glycerone kinase activity"/>
    <property type="evidence" value="ECO:0007669"/>
    <property type="project" value="InterPro"/>
</dbReference>
<evidence type="ECO:0000256" key="3">
    <source>
        <dbReference type="ARBA" id="ARBA00022741"/>
    </source>
</evidence>
<evidence type="ECO:0000313" key="8">
    <source>
        <dbReference type="EMBL" id="KAJ4176792.1"/>
    </source>
</evidence>
<gene>
    <name evidence="8" type="ORF">NW755_014218</name>
</gene>
<dbReference type="Gene3D" id="3.30.1180.20">
    <property type="entry name" value="Dihydroxyacetone kinase, domain 2"/>
    <property type="match status" value="1"/>
</dbReference>
<keyword evidence="3" id="KW-0547">Nucleotide-binding</keyword>
<dbReference type="GO" id="GO:0005829">
    <property type="term" value="C:cytosol"/>
    <property type="evidence" value="ECO:0007669"/>
    <property type="project" value="TreeGrafter"/>
</dbReference>
<dbReference type="FunFam" id="3.40.50.10440:FF:000001">
    <property type="entry name" value="Dihydroxyacetone kinase, DhaK subunit"/>
    <property type="match status" value="1"/>
</dbReference>
<evidence type="ECO:0000256" key="2">
    <source>
        <dbReference type="ARBA" id="ARBA00022679"/>
    </source>
</evidence>
<dbReference type="FunFam" id="3.30.1180.20:FF:000001">
    <property type="entry name" value="Dihydroxyacetone kinase 1"/>
    <property type="match status" value="1"/>
</dbReference>
<dbReference type="SUPFAM" id="SSF82549">
    <property type="entry name" value="DAK1/DegV-like"/>
    <property type="match status" value="1"/>
</dbReference>
<feature type="region of interest" description="Disordered" evidence="6">
    <location>
        <begin position="357"/>
        <end position="377"/>
    </location>
</feature>
<evidence type="ECO:0000256" key="4">
    <source>
        <dbReference type="ARBA" id="ARBA00022777"/>
    </source>
</evidence>
<comment type="caution">
    <text evidence="8">The sequence shown here is derived from an EMBL/GenBank/DDBJ whole genome shotgun (WGS) entry which is preliminary data.</text>
</comment>
<evidence type="ECO:0000256" key="6">
    <source>
        <dbReference type="SAM" id="MobiDB-lite"/>
    </source>
</evidence>
<comment type="similarity">
    <text evidence="1">Belongs to the dihydroxyacetone kinase (DAK) family.</text>
</comment>
<dbReference type="PROSITE" id="PS51481">
    <property type="entry name" value="DHAK"/>
    <property type="match status" value="1"/>
</dbReference>
<dbReference type="PANTHER" id="PTHR28629">
    <property type="entry name" value="TRIOKINASE/FMN CYCLASE"/>
    <property type="match status" value="1"/>
</dbReference>
<accession>A0A9W8QUD2</accession>
<dbReference type="InterPro" id="IPR050861">
    <property type="entry name" value="Dihydroxyacetone_Kinase"/>
</dbReference>